<evidence type="ECO:0000313" key="13">
    <source>
        <dbReference type="EMBL" id="CAA9232160.1"/>
    </source>
</evidence>
<comment type="similarity">
    <text evidence="3">Belongs to the glycosyltransferase 2 family.</text>
</comment>
<dbReference type="SUPFAM" id="SSF53649">
    <property type="entry name" value="Alkaline phosphatase-like"/>
    <property type="match status" value="1"/>
</dbReference>
<evidence type="ECO:0000256" key="6">
    <source>
        <dbReference type="ARBA" id="ARBA00022842"/>
    </source>
</evidence>
<feature type="domain" description="Glycosyltransferase 2-like" evidence="12">
    <location>
        <begin position="10"/>
        <end position="123"/>
    </location>
</feature>
<evidence type="ECO:0000259" key="12">
    <source>
        <dbReference type="Pfam" id="PF00535"/>
    </source>
</evidence>
<feature type="transmembrane region" description="Helical" evidence="11">
    <location>
        <begin position="727"/>
        <end position="748"/>
    </location>
</feature>
<dbReference type="InterPro" id="IPR001173">
    <property type="entry name" value="Glyco_trans_2-like"/>
</dbReference>
<dbReference type="Pfam" id="PF00535">
    <property type="entry name" value="Glycos_transf_2"/>
    <property type="match status" value="1"/>
</dbReference>
<gene>
    <name evidence="13" type="ORF">AVDCRST_MAG10-1225</name>
</gene>
<feature type="transmembrane region" description="Helical" evidence="11">
    <location>
        <begin position="760"/>
        <end position="779"/>
    </location>
</feature>
<feature type="transmembrane region" description="Helical" evidence="11">
    <location>
        <begin position="636"/>
        <end position="657"/>
    </location>
</feature>
<keyword evidence="5" id="KW-0808">Transferase</keyword>
<dbReference type="EC" id="2.4.1.266" evidence="7"/>
<feature type="transmembrane region" description="Helical" evidence="11">
    <location>
        <begin position="809"/>
        <end position="827"/>
    </location>
</feature>
<comment type="cofactor">
    <cofactor evidence="1">
        <name>Mn(2+)</name>
        <dbReference type="ChEBI" id="CHEBI:29035"/>
    </cofactor>
</comment>
<evidence type="ECO:0000256" key="9">
    <source>
        <dbReference type="ARBA" id="ARBA00048689"/>
    </source>
</evidence>
<evidence type="ECO:0000256" key="3">
    <source>
        <dbReference type="ARBA" id="ARBA00006739"/>
    </source>
</evidence>
<proteinExistence type="inferred from homology"/>
<dbReference type="PANTHER" id="PTHR48090">
    <property type="entry name" value="UNDECAPRENYL-PHOSPHATE 4-DEOXY-4-FORMAMIDO-L-ARABINOSE TRANSFERASE-RELATED"/>
    <property type="match status" value="1"/>
</dbReference>
<feature type="transmembrane region" description="Helical" evidence="11">
    <location>
        <begin position="928"/>
        <end position="947"/>
    </location>
</feature>
<evidence type="ECO:0000256" key="5">
    <source>
        <dbReference type="ARBA" id="ARBA00022679"/>
    </source>
</evidence>
<dbReference type="Gene3D" id="3.40.720.10">
    <property type="entry name" value="Alkaline Phosphatase, subunit A"/>
    <property type="match status" value="1"/>
</dbReference>
<reference evidence="13" key="1">
    <citation type="submission" date="2020-02" db="EMBL/GenBank/DDBJ databases">
        <authorList>
            <person name="Meier V. D."/>
        </authorList>
    </citation>
    <scope>NUCLEOTIDE SEQUENCE</scope>
    <source>
        <strain evidence="13">AVDCRST_MAG10</strain>
    </source>
</reference>
<evidence type="ECO:0000256" key="1">
    <source>
        <dbReference type="ARBA" id="ARBA00001936"/>
    </source>
</evidence>
<dbReference type="Gene3D" id="3.90.550.10">
    <property type="entry name" value="Spore Coat Polysaccharide Biosynthesis Protein SpsA, Chain A"/>
    <property type="match status" value="1"/>
</dbReference>
<protein>
    <recommendedName>
        <fullName evidence="8">Glucosyl-3-phosphoglycerate synthase</fullName>
        <ecNumber evidence="7">2.4.1.266</ecNumber>
    </recommendedName>
</protein>
<evidence type="ECO:0000256" key="11">
    <source>
        <dbReference type="SAM" id="Phobius"/>
    </source>
</evidence>
<keyword evidence="6" id="KW-0460">Magnesium</keyword>
<evidence type="ECO:0000256" key="2">
    <source>
        <dbReference type="ARBA" id="ARBA00001946"/>
    </source>
</evidence>
<feature type="transmembrane region" description="Helical" evidence="11">
    <location>
        <begin position="905"/>
        <end position="922"/>
    </location>
</feature>
<comment type="catalytic activity">
    <reaction evidence="10">
        <text>an NDP-alpha-D-glucose + (2R)-3-phosphoglycerate = (2R)-2-O-(alpha-D-glucopyranosyl)-3-phospho-glycerate + a ribonucleoside 5'-diphosphate + H(+)</text>
        <dbReference type="Rhea" id="RHEA:47244"/>
        <dbReference type="ChEBI" id="CHEBI:15378"/>
        <dbReference type="ChEBI" id="CHEBI:57930"/>
        <dbReference type="ChEBI" id="CHEBI:58272"/>
        <dbReference type="ChEBI" id="CHEBI:62600"/>
        <dbReference type="ChEBI" id="CHEBI:76533"/>
        <dbReference type="EC" id="2.4.1.266"/>
    </reaction>
    <physiologicalReaction direction="left-to-right" evidence="10">
        <dbReference type="Rhea" id="RHEA:47245"/>
    </physiologicalReaction>
</comment>
<keyword evidence="11" id="KW-0472">Membrane</keyword>
<feature type="transmembrane region" description="Helical" evidence="11">
    <location>
        <begin position="785"/>
        <end position="802"/>
    </location>
</feature>
<keyword evidence="4" id="KW-0328">Glycosyltransferase</keyword>
<keyword evidence="11" id="KW-1133">Transmembrane helix</keyword>
<comment type="cofactor">
    <cofactor evidence="2">
        <name>Mg(2+)</name>
        <dbReference type="ChEBI" id="CHEBI:18420"/>
    </cofactor>
</comment>
<evidence type="ECO:0000256" key="4">
    <source>
        <dbReference type="ARBA" id="ARBA00022676"/>
    </source>
</evidence>
<dbReference type="InterPro" id="IPR029044">
    <property type="entry name" value="Nucleotide-diphossugar_trans"/>
</dbReference>
<dbReference type="PANTHER" id="PTHR48090:SF10">
    <property type="entry name" value="GLUCOSYL-3-PHOSPHOGLYCERATE SYNTHASE"/>
    <property type="match status" value="1"/>
</dbReference>
<evidence type="ECO:0000256" key="10">
    <source>
        <dbReference type="ARBA" id="ARBA00048997"/>
    </source>
</evidence>
<comment type="catalytic activity">
    <reaction evidence="9">
        <text>(2R)-3-phosphoglycerate + UDP-alpha-D-glucose = (2R)-2-O-(alpha-D-glucopyranosyl)-3-phospho-glycerate + UDP + H(+)</text>
        <dbReference type="Rhea" id="RHEA:31319"/>
        <dbReference type="ChEBI" id="CHEBI:15378"/>
        <dbReference type="ChEBI" id="CHEBI:58223"/>
        <dbReference type="ChEBI" id="CHEBI:58272"/>
        <dbReference type="ChEBI" id="CHEBI:58885"/>
        <dbReference type="ChEBI" id="CHEBI:62600"/>
        <dbReference type="EC" id="2.4.1.266"/>
    </reaction>
    <physiologicalReaction direction="left-to-right" evidence="9">
        <dbReference type="Rhea" id="RHEA:31320"/>
    </physiologicalReaction>
</comment>
<evidence type="ECO:0000256" key="8">
    <source>
        <dbReference type="ARBA" id="ARBA00040894"/>
    </source>
</evidence>
<sequence>MSGARRVVAVVPARNGAGSIGATVAALEALPEVGEVLVVDDGSTDATADEARAAGAWVLRLPENRGKGGAVAAAVAATSDTDVYLLVDADTGATAAGAGVLLGPVLAGDADMTIGVLPSAGGRGGFGLVRRVAGAGIRIGTGGFVAEAPLSGQRAVRGGLLRSLDLAPRFGLEVALTVDAVRAGARVVELPVDMDHHHTGRSLTGFTHRARQGADIVRALWPRLVSSGGRVAAILALLLVTVTVASWSGARSTPSSMEPTVRADKVLLVGLPGLRWDDVGTGVMPALDRLVTQGAVAAMSVRTRSDVPAVSEGYATLGAGSRVHAGPAADEAVERGEGIVVPGAVEVRADAGRRLPTLPGALGDALHADGRRTAVVGSADLAPNLSDLSIPGHPNIARPAAVALMDSHGLVDGGSVSAPDLLVQQGAPFGRRAAVEVVSARTLAALSDADVVLVDPGDLERVDAVEDLGGVERYVAPSRAAALTGADELLDRLAARMPPGTLLLVVSVTPPTDEWRLTPVVAAGAGVVPGYLHSPSTRRLGLVTLTDVAPTVLAALGAPVPEELPGRPLRYRAATADLARLADLDRDGAWRERLWLPVTTAFIVAQVGLWFLTAFLLTGRGAGGRAPWLRRSWLRLAALAVAAFPLAMLLLRALPFVPDMGDAGLVVVLALDAAVVALASRARRRPLSALAWILGATVALLLGDVATGARLQLAGIMGYAPQTASRYFGLGNTAFGVLAGATFLLAALHVNHAPRRRDALVTAAALIALVIFVDGAPFLGADVGGVATLVPVSGLALLALAGRRLTWRTATVVGLSTVGVLALLTAADLLRPPEARTHLGRLASATLRSGEGNVIDTLARRAAVTLDVVGQSFWTAVTPVIAIGVVAVLLGSARARTLVPRGSPARVGLLAAMAAGLIGMAVNDSGVVVVDMVMVLVGPFLALLALADHPGRAKLLEPVGKPERAVIQ</sequence>
<dbReference type="GO" id="GO:0016757">
    <property type="term" value="F:glycosyltransferase activity"/>
    <property type="evidence" value="ECO:0007669"/>
    <property type="project" value="UniProtKB-KW"/>
</dbReference>
<accession>A0A6J4HSK6</accession>
<feature type="transmembrane region" description="Helical" evidence="11">
    <location>
        <begin position="594"/>
        <end position="616"/>
    </location>
</feature>
<dbReference type="InterPro" id="IPR017850">
    <property type="entry name" value="Alkaline_phosphatase_core_sf"/>
</dbReference>
<name>A0A6J4HSK6_9ACTN</name>
<feature type="transmembrane region" description="Helical" evidence="11">
    <location>
        <begin position="663"/>
        <end position="680"/>
    </location>
</feature>
<dbReference type="SUPFAM" id="SSF53448">
    <property type="entry name" value="Nucleotide-diphospho-sugar transferases"/>
    <property type="match status" value="1"/>
</dbReference>
<evidence type="ECO:0000256" key="7">
    <source>
        <dbReference type="ARBA" id="ARBA00039022"/>
    </source>
</evidence>
<feature type="transmembrane region" description="Helical" evidence="11">
    <location>
        <begin position="873"/>
        <end position="893"/>
    </location>
</feature>
<dbReference type="AlphaFoldDB" id="A0A6J4HSK6"/>
<organism evidence="13">
    <name type="scientific">uncultured Acidimicrobiales bacterium</name>
    <dbReference type="NCBI Taxonomy" id="310071"/>
    <lineage>
        <taxon>Bacteria</taxon>
        <taxon>Bacillati</taxon>
        <taxon>Actinomycetota</taxon>
        <taxon>Acidimicrobiia</taxon>
        <taxon>Acidimicrobiales</taxon>
        <taxon>environmental samples</taxon>
    </lineage>
</organism>
<feature type="transmembrane region" description="Helical" evidence="11">
    <location>
        <begin position="687"/>
        <end position="707"/>
    </location>
</feature>
<dbReference type="EMBL" id="CADCTB010000082">
    <property type="protein sequence ID" value="CAA9232160.1"/>
    <property type="molecule type" value="Genomic_DNA"/>
</dbReference>
<keyword evidence="11" id="KW-0812">Transmembrane</keyword>
<dbReference type="InterPro" id="IPR050256">
    <property type="entry name" value="Glycosyltransferase_2"/>
</dbReference>